<proteinExistence type="predicted"/>
<dbReference type="Proteomes" id="UP000799538">
    <property type="component" value="Unassembled WGS sequence"/>
</dbReference>
<sequence>MPIFHFSTNVVLCLHDVLVTVDVPFLISLKRCSSLNAWESSEETVTPQPLSQCCLKLAERGTCHPSTPTTFEDADPVKSSVAHLLIGSELLDAATLQFGDGRSAHRSGRCFEYPPTIKTGATDSLLGRQLLYVVATIRTLQIYMCVHEFMTPADIGAAGLSVACVLGAWAKGGVCGICDVGDPGCVNAGRYVRLRQDWQVDRLHNLPPCSDPQGQYRQTFEKTFPSAWGPKKEQESRGTSGLDSCRPGWPPPDLILHIQTRAWTPSQGQRARRWTWRDLCLIASNLGTVGWSFGRHSPRPLRLLDY</sequence>
<evidence type="ECO:0000313" key="2">
    <source>
        <dbReference type="EMBL" id="KAF2227496.1"/>
    </source>
</evidence>
<dbReference type="EMBL" id="ML992501">
    <property type="protein sequence ID" value="KAF2227496.1"/>
    <property type="molecule type" value="Genomic_DNA"/>
</dbReference>
<accession>A0A6A6GP16</accession>
<keyword evidence="3" id="KW-1185">Reference proteome</keyword>
<gene>
    <name evidence="2" type="ORF">BDZ85DRAFT_246048</name>
</gene>
<name>A0A6A6GP16_9PEZI</name>
<evidence type="ECO:0000256" key="1">
    <source>
        <dbReference type="SAM" id="MobiDB-lite"/>
    </source>
</evidence>
<feature type="region of interest" description="Disordered" evidence="1">
    <location>
        <begin position="227"/>
        <end position="247"/>
    </location>
</feature>
<evidence type="ECO:0000313" key="3">
    <source>
        <dbReference type="Proteomes" id="UP000799538"/>
    </source>
</evidence>
<protein>
    <submittedName>
        <fullName evidence="2">Uncharacterized protein</fullName>
    </submittedName>
</protein>
<reference evidence="3" key="1">
    <citation type="journal article" date="2020" name="Stud. Mycol.">
        <title>101 Dothideomycetes genomes: A test case for predicting lifestyles and emergence of pathogens.</title>
        <authorList>
            <person name="Haridas S."/>
            <person name="Albert R."/>
            <person name="Binder M."/>
            <person name="Bloem J."/>
            <person name="LaButti K."/>
            <person name="Salamov A."/>
            <person name="Andreopoulos B."/>
            <person name="Baker S."/>
            <person name="Barry K."/>
            <person name="Bills G."/>
            <person name="Bluhm B."/>
            <person name="Cannon C."/>
            <person name="Castanera R."/>
            <person name="Culley D."/>
            <person name="Daum C."/>
            <person name="Ezra D."/>
            <person name="Gonzalez J."/>
            <person name="Henrissat B."/>
            <person name="Kuo A."/>
            <person name="Liang C."/>
            <person name="Lipzen A."/>
            <person name="Lutzoni F."/>
            <person name="Magnuson J."/>
            <person name="Mondo S."/>
            <person name="Nolan M."/>
            <person name="Ohm R."/>
            <person name="Pangilinan J."/>
            <person name="Park H.-J."/>
            <person name="Ramirez L."/>
            <person name="Alfaro M."/>
            <person name="Sun H."/>
            <person name="Tritt A."/>
            <person name="Yoshinaga Y."/>
            <person name="Zwiers L.-H."/>
            <person name="Turgeon B."/>
            <person name="Goodwin S."/>
            <person name="Spatafora J."/>
            <person name="Crous P."/>
            <person name="Grigoriev I."/>
        </authorList>
    </citation>
    <scope>NUCLEOTIDE SEQUENCE [LARGE SCALE GENOMIC DNA]</scope>
    <source>
        <strain evidence="3">CECT 20119</strain>
    </source>
</reference>
<dbReference type="AlphaFoldDB" id="A0A6A6GP16"/>
<organism evidence="2 3">
    <name type="scientific">Elsinoe ampelina</name>
    <dbReference type="NCBI Taxonomy" id="302913"/>
    <lineage>
        <taxon>Eukaryota</taxon>
        <taxon>Fungi</taxon>
        <taxon>Dikarya</taxon>
        <taxon>Ascomycota</taxon>
        <taxon>Pezizomycotina</taxon>
        <taxon>Dothideomycetes</taxon>
        <taxon>Dothideomycetidae</taxon>
        <taxon>Myriangiales</taxon>
        <taxon>Elsinoaceae</taxon>
        <taxon>Elsinoe</taxon>
    </lineage>
</organism>